<organism evidence="20 21">
    <name type="scientific">Taxus chinensis</name>
    <name type="common">Chinese yew</name>
    <name type="synonym">Taxus wallichiana var. chinensis</name>
    <dbReference type="NCBI Taxonomy" id="29808"/>
    <lineage>
        <taxon>Eukaryota</taxon>
        <taxon>Viridiplantae</taxon>
        <taxon>Streptophyta</taxon>
        <taxon>Embryophyta</taxon>
        <taxon>Tracheophyta</taxon>
        <taxon>Spermatophyta</taxon>
        <taxon>Pinopsida</taxon>
        <taxon>Pinidae</taxon>
        <taxon>Conifers II</taxon>
        <taxon>Cupressales</taxon>
        <taxon>Taxaceae</taxon>
        <taxon>Taxus</taxon>
    </lineage>
</organism>
<keyword evidence="5" id="KW-0964">Secreted</keyword>
<evidence type="ECO:0000256" key="17">
    <source>
        <dbReference type="PROSITE-ProRule" id="PRU10052"/>
    </source>
</evidence>
<feature type="active site" evidence="17">
    <location>
        <position position="268"/>
    </location>
</feature>
<evidence type="ECO:0000256" key="11">
    <source>
        <dbReference type="ARBA" id="ARBA00023295"/>
    </source>
</evidence>
<dbReference type="GO" id="GO:0004650">
    <property type="term" value="F:polygalacturonase activity"/>
    <property type="evidence" value="ECO:0007669"/>
    <property type="project" value="UniProtKB-EC"/>
</dbReference>
<comment type="subcellular location">
    <subcellularLocation>
        <location evidence="1">Secreted</location>
        <location evidence="1">Cell wall</location>
    </subcellularLocation>
</comment>
<dbReference type="AlphaFoldDB" id="A0AA38CLQ6"/>
<evidence type="ECO:0000256" key="1">
    <source>
        <dbReference type="ARBA" id="ARBA00004191"/>
    </source>
</evidence>
<dbReference type="EC" id="3.2.1.15" evidence="3"/>
<dbReference type="GO" id="GO:0071555">
    <property type="term" value="P:cell wall organization"/>
    <property type="evidence" value="ECO:0007669"/>
    <property type="project" value="UniProtKB-KW"/>
</dbReference>
<dbReference type="SMART" id="SM00710">
    <property type="entry name" value="PbH1"/>
    <property type="match status" value="4"/>
</dbReference>
<keyword evidence="13" id="KW-0292">Fruit ripening</keyword>
<keyword evidence="4" id="KW-0134">Cell wall</keyword>
<reference evidence="20 21" key="1">
    <citation type="journal article" date="2021" name="Nat. Plants">
        <title>The Taxus genome provides insights into paclitaxel biosynthesis.</title>
        <authorList>
            <person name="Xiong X."/>
            <person name="Gou J."/>
            <person name="Liao Q."/>
            <person name="Li Y."/>
            <person name="Zhou Q."/>
            <person name="Bi G."/>
            <person name="Li C."/>
            <person name="Du R."/>
            <person name="Wang X."/>
            <person name="Sun T."/>
            <person name="Guo L."/>
            <person name="Liang H."/>
            <person name="Lu P."/>
            <person name="Wu Y."/>
            <person name="Zhang Z."/>
            <person name="Ro D.K."/>
            <person name="Shang Y."/>
            <person name="Huang S."/>
            <person name="Yan J."/>
        </authorList>
    </citation>
    <scope>NUCLEOTIDE SEQUENCE [LARGE SCALE GENOMIC DNA]</scope>
    <source>
        <strain evidence="20">Ta-2019</strain>
    </source>
</reference>
<dbReference type="PANTHER" id="PTHR31375">
    <property type="match status" value="1"/>
</dbReference>
<evidence type="ECO:0000256" key="4">
    <source>
        <dbReference type="ARBA" id="ARBA00022512"/>
    </source>
</evidence>
<protein>
    <recommendedName>
        <fullName evidence="15">Polygalacturonase</fullName>
        <ecNumber evidence="3">3.2.1.15</ecNumber>
    </recommendedName>
    <alternativeName>
        <fullName evidence="16">Pectinase</fullName>
    </alternativeName>
</protein>
<accession>A0AA38CLQ6</accession>
<evidence type="ECO:0000256" key="18">
    <source>
        <dbReference type="RuleBase" id="RU361169"/>
    </source>
</evidence>
<dbReference type="Proteomes" id="UP000824469">
    <property type="component" value="Unassembled WGS sequence"/>
</dbReference>
<evidence type="ECO:0000256" key="13">
    <source>
        <dbReference type="ARBA" id="ARBA00033478"/>
    </source>
</evidence>
<evidence type="ECO:0000256" key="10">
    <source>
        <dbReference type="ARBA" id="ARBA00023180"/>
    </source>
</evidence>
<evidence type="ECO:0000256" key="14">
    <source>
        <dbReference type="ARBA" id="ARBA00034074"/>
    </source>
</evidence>
<dbReference type="InterPro" id="IPR011050">
    <property type="entry name" value="Pectin_lyase_fold/virulence"/>
</dbReference>
<keyword evidence="10" id="KW-0325">Glycoprotein</keyword>
<proteinExistence type="inferred from homology"/>
<comment type="caution">
    <text evidence="20">The sequence shown here is derived from an EMBL/GenBank/DDBJ whole genome shotgun (WGS) entry which is preliminary data.</text>
</comment>
<evidence type="ECO:0000256" key="3">
    <source>
        <dbReference type="ARBA" id="ARBA00012736"/>
    </source>
</evidence>
<gene>
    <name evidence="20" type="ORF">KI387_013579</name>
</gene>
<dbReference type="InterPro" id="IPR000743">
    <property type="entry name" value="Glyco_hydro_28"/>
</dbReference>
<keyword evidence="12" id="KW-0961">Cell wall biogenesis/degradation</keyword>
<keyword evidence="9" id="KW-0865">Zymogen</keyword>
<evidence type="ECO:0000256" key="12">
    <source>
        <dbReference type="ARBA" id="ARBA00023316"/>
    </source>
</evidence>
<sequence>QPLNQCPATISSTLENVIEEPLSFTETTDCGGDDEDEEEGQEEDDTHIQMFREAEISGLVDPVAANVVNVDAFGAKGDGKTDDTEAFENAWKKACSSAPSTFRVPKGKSYIVNQITFSGPCQSALRVQVSGSIIAPEDPSAWNGSNPKLWLHFYRVDDLTVNGGGHHRRQRSKMAVTFDSINNLRVRNLQVTNSQQMHVAFQKCFAVQAKNLRVTAPEHSPNTDGIHVTASKNVAIKNSIIGTGDDCISIVSDSVNVRAQNITCGPGHGISIGSLGKGNSEAEVSNILVDGAYLHDTTNGVRIKTWQGGSGFARTITFRNINMKNVSNPIIIDQNYCDSKKPCPKQSSAVKISNVFYKNIKGTTPSKDAVNFDCSDTVPCTEITMQNIHLVLDSGDIPNSYCANVKGSAQGVIVPTACF</sequence>
<feature type="compositionally biased region" description="Acidic residues" evidence="19">
    <location>
        <begin position="31"/>
        <end position="43"/>
    </location>
</feature>
<feature type="region of interest" description="Disordered" evidence="19">
    <location>
        <begin position="1"/>
        <end position="43"/>
    </location>
</feature>
<dbReference type="InterPro" id="IPR012334">
    <property type="entry name" value="Pectin_lyas_fold"/>
</dbReference>
<comment type="catalytic activity">
    <reaction evidence="14">
        <text>(1,4-alpha-D-galacturonosyl)n+m + H2O = (1,4-alpha-D-galacturonosyl)n + (1,4-alpha-D-galacturonosyl)m.</text>
        <dbReference type="EC" id="3.2.1.15"/>
    </reaction>
</comment>
<evidence type="ECO:0000256" key="9">
    <source>
        <dbReference type="ARBA" id="ARBA00023145"/>
    </source>
</evidence>
<evidence type="ECO:0000256" key="16">
    <source>
        <dbReference type="ARBA" id="ARBA00083621"/>
    </source>
</evidence>
<name>A0AA38CLQ6_TAXCH</name>
<evidence type="ECO:0000256" key="5">
    <source>
        <dbReference type="ARBA" id="ARBA00022525"/>
    </source>
</evidence>
<dbReference type="Gene3D" id="2.160.20.10">
    <property type="entry name" value="Single-stranded right-handed beta-helix, Pectin lyase-like"/>
    <property type="match status" value="1"/>
</dbReference>
<evidence type="ECO:0000256" key="6">
    <source>
        <dbReference type="ARBA" id="ARBA00022729"/>
    </source>
</evidence>
<dbReference type="InterPro" id="IPR006626">
    <property type="entry name" value="PbH1"/>
</dbReference>
<dbReference type="Pfam" id="PF00295">
    <property type="entry name" value="Glyco_hydro_28"/>
    <property type="match status" value="1"/>
</dbReference>
<keyword evidence="6" id="KW-0732">Signal</keyword>
<dbReference type="GO" id="GO:0009835">
    <property type="term" value="P:fruit ripening"/>
    <property type="evidence" value="ECO:0007669"/>
    <property type="project" value="UniProtKB-KW"/>
</dbReference>
<keyword evidence="7" id="KW-0677">Repeat</keyword>
<comment type="similarity">
    <text evidence="2 18">Belongs to the glycosyl hydrolase 28 family.</text>
</comment>
<evidence type="ECO:0000256" key="19">
    <source>
        <dbReference type="SAM" id="MobiDB-lite"/>
    </source>
</evidence>
<keyword evidence="11 18" id="KW-0326">Glycosidase</keyword>
<evidence type="ECO:0000256" key="8">
    <source>
        <dbReference type="ARBA" id="ARBA00022801"/>
    </source>
</evidence>
<dbReference type="OMA" id="NVKWTQI"/>
<dbReference type="SUPFAM" id="SSF51126">
    <property type="entry name" value="Pectin lyase-like"/>
    <property type="match status" value="1"/>
</dbReference>
<evidence type="ECO:0000256" key="2">
    <source>
        <dbReference type="ARBA" id="ARBA00008834"/>
    </source>
</evidence>
<dbReference type="EMBL" id="JAHRHJ020000009">
    <property type="protein sequence ID" value="KAH9301996.1"/>
    <property type="molecule type" value="Genomic_DNA"/>
</dbReference>
<feature type="compositionally biased region" description="Polar residues" evidence="19">
    <location>
        <begin position="1"/>
        <end position="15"/>
    </location>
</feature>
<dbReference type="GO" id="GO:0005975">
    <property type="term" value="P:carbohydrate metabolic process"/>
    <property type="evidence" value="ECO:0007669"/>
    <property type="project" value="InterPro"/>
</dbReference>
<evidence type="ECO:0000313" key="21">
    <source>
        <dbReference type="Proteomes" id="UP000824469"/>
    </source>
</evidence>
<evidence type="ECO:0000256" key="7">
    <source>
        <dbReference type="ARBA" id="ARBA00022737"/>
    </source>
</evidence>
<dbReference type="PROSITE" id="PS00502">
    <property type="entry name" value="POLYGALACTURONASE"/>
    <property type="match status" value="1"/>
</dbReference>
<evidence type="ECO:0000313" key="20">
    <source>
        <dbReference type="EMBL" id="KAH9301996.1"/>
    </source>
</evidence>
<dbReference type="FunFam" id="2.160.20.10:FF:000032">
    <property type="entry name" value="Pectin lyase-like superfamily protein"/>
    <property type="match status" value="1"/>
</dbReference>
<evidence type="ECO:0000256" key="15">
    <source>
        <dbReference type="ARBA" id="ARBA00070098"/>
    </source>
</evidence>
<keyword evidence="21" id="KW-1185">Reference proteome</keyword>
<keyword evidence="8 18" id="KW-0378">Hydrolase</keyword>
<feature type="non-terminal residue" evidence="20">
    <location>
        <position position="1"/>
    </location>
</feature>